<dbReference type="InterPro" id="IPR032466">
    <property type="entry name" value="Metal_Hydrolase"/>
</dbReference>
<organism evidence="1 2">
    <name type="scientific">Nonomuraea jiangxiensis</name>
    <dbReference type="NCBI Taxonomy" id="633440"/>
    <lineage>
        <taxon>Bacteria</taxon>
        <taxon>Bacillati</taxon>
        <taxon>Actinomycetota</taxon>
        <taxon>Actinomycetes</taxon>
        <taxon>Streptosporangiales</taxon>
        <taxon>Streptosporangiaceae</taxon>
        <taxon>Nonomuraea</taxon>
    </lineage>
</organism>
<dbReference type="AlphaFoldDB" id="A0A1G9Q0E3"/>
<dbReference type="Gene3D" id="3.20.20.140">
    <property type="entry name" value="Metal-dependent hydrolases"/>
    <property type="match status" value="1"/>
</dbReference>
<accession>A0A1G9Q0E3</accession>
<dbReference type="OrthoDB" id="8673173at2"/>
<dbReference type="EMBL" id="FNDJ01000035">
    <property type="protein sequence ID" value="SDM04490.1"/>
    <property type="molecule type" value="Genomic_DNA"/>
</dbReference>
<gene>
    <name evidence="1" type="ORF">SAMN05421869_1359</name>
</gene>
<dbReference type="Proteomes" id="UP000199202">
    <property type="component" value="Unassembled WGS sequence"/>
</dbReference>
<keyword evidence="2" id="KW-1185">Reference proteome</keyword>
<protein>
    <submittedName>
        <fullName evidence="1">2,3-dihydroxybenzoate decarboxylase</fullName>
    </submittedName>
</protein>
<evidence type="ECO:0000313" key="1">
    <source>
        <dbReference type="EMBL" id="SDM04490.1"/>
    </source>
</evidence>
<dbReference type="SUPFAM" id="SSF51556">
    <property type="entry name" value="Metallo-dependent hydrolases"/>
    <property type="match status" value="1"/>
</dbReference>
<proteinExistence type="predicted"/>
<evidence type="ECO:0000313" key="2">
    <source>
        <dbReference type="Proteomes" id="UP000199202"/>
    </source>
</evidence>
<dbReference type="STRING" id="633440.SAMN05421869_1359"/>
<sequence length="78" mass="8867">MSDNFHLTTSGIFRTQTLLDTLMEVGFDRNLFSVDYPYESMDELSPWFDTCPISNNDREKIGRTNSEKLLGLNKSAAA</sequence>
<name>A0A1G9Q0E3_9ACTN</name>
<reference evidence="1 2" key="1">
    <citation type="submission" date="2016-10" db="EMBL/GenBank/DDBJ databases">
        <authorList>
            <person name="de Groot N.N."/>
        </authorList>
    </citation>
    <scope>NUCLEOTIDE SEQUENCE [LARGE SCALE GENOMIC DNA]</scope>
    <source>
        <strain evidence="1 2">CGMCC 4.6533</strain>
    </source>
</reference>
<dbReference type="RefSeq" id="WP_090946007.1">
    <property type="nucleotide sequence ID" value="NZ_FNDJ01000035.1"/>
</dbReference>